<evidence type="ECO:0000256" key="1">
    <source>
        <dbReference type="SAM" id="Phobius"/>
    </source>
</evidence>
<evidence type="ECO:0000313" key="2">
    <source>
        <dbReference type="EMBL" id="MBU9710680.1"/>
    </source>
</evidence>
<gene>
    <name evidence="2" type="ORF">KS419_02840</name>
</gene>
<keyword evidence="3" id="KW-1185">Reference proteome</keyword>
<dbReference type="RefSeq" id="WP_217064576.1">
    <property type="nucleotide sequence ID" value="NZ_JAHQCS010000044.1"/>
</dbReference>
<feature type="transmembrane region" description="Helical" evidence="1">
    <location>
        <begin position="83"/>
        <end position="104"/>
    </location>
</feature>
<reference evidence="2 3" key="1">
    <citation type="submission" date="2021-06" db="EMBL/GenBank/DDBJ databases">
        <title>Bacillus sp. RD4P76, an endophyte from a halophyte.</title>
        <authorList>
            <person name="Sun J.-Q."/>
        </authorList>
    </citation>
    <scope>NUCLEOTIDE SEQUENCE [LARGE SCALE GENOMIC DNA]</scope>
    <source>
        <strain evidence="2 3">CGMCC 1.15917</strain>
    </source>
</reference>
<organism evidence="2 3">
    <name type="scientific">Evansella tamaricis</name>
    <dbReference type="NCBI Taxonomy" id="2069301"/>
    <lineage>
        <taxon>Bacteria</taxon>
        <taxon>Bacillati</taxon>
        <taxon>Bacillota</taxon>
        <taxon>Bacilli</taxon>
        <taxon>Bacillales</taxon>
        <taxon>Bacillaceae</taxon>
        <taxon>Evansella</taxon>
    </lineage>
</organism>
<keyword evidence="1" id="KW-0472">Membrane</keyword>
<dbReference type="EMBL" id="JAHQCS010000044">
    <property type="protein sequence ID" value="MBU9710680.1"/>
    <property type="molecule type" value="Genomic_DNA"/>
</dbReference>
<protein>
    <submittedName>
        <fullName evidence="2">Uncharacterized protein</fullName>
    </submittedName>
</protein>
<keyword evidence="1" id="KW-1133">Transmembrane helix</keyword>
<proteinExistence type="predicted"/>
<keyword evidence="1" id="KW-0812">Transmembrane</keyword>
<comment type="caution">
    <text evidence="2">The sequence shown here is derived from an EMBL/GenBank/DDBJ whole genome shotgun (WGS) entry which is preliminary data.</text>
</comment>
<sequence length="140" mass="15425">MLVISSFEQSTSLEIAIANLEQNGINKTKILAVPFEKRREEKKLFDSIHRSDGVSLFDIAAALGTACSVLGASFGFILKWGPIIWGLLGLAIGAIIGFIIDYFYTKKKTKKQEKVPDSFSEVVLIVDCEDTLGEKVENIL</sequence>
<accession>A0ABS6JAM1</accession>
<feature type="transmembrane region" description="Helical" evidence="1">
    <location>
        <begin position="56"/>
        <end position="77"/>
    </location>
</feature>
<evidence type="ECO:0000313" key="3">
    <source>
        <dbReference type="Proteomes" id="UP000784880"/>
    </source>
</evidence>
<name>A0ABS6JAM1_9BACI</name>
<dbReference type="Proteomes" id="UP000784880">
    <property type="component" value="Unassembled WGS sequence"/>
</dbReference>